<name>C0PJR2_MAIZE</name>
<proteinExistence type="evidence at transcript level"/>
<dbReference type="AlphaFoldDB" id="C0PJR2"/>
<reference evidence="1" key="2">
    <citation type="submission" date="2012-06" db="EMBL/GenBank/DDBJ databases">
        <authorList>
            <person name="Yu Y."/>
            <person name="Currie J."/>
            <person name="Lomeli R."/>
            <person name="Angelova A."/>
            <person name="Collura K."/>
            <person name="Wissotski M."/>
            <person name="Campos D."/>
            <person name="Kudrna D."/>
            <person name="Golser W."/>
            <person name="Ashely E."/>
            <person name="Descour A."/>
            <person name="Fernandes J."/>
            <person name="Soderlund C."/>
            <person name="Walbot V."/>
        </authorList>
    </citation>
    <scope>NUCLEOTIDE SEQUENCE</scope>
    <source>
        <strain evidence="1">B73</strain>
    </source>
</reference>
<sequence length="40" mass="4768">MNLHTATLVCYLVLRTKFCSYTLNITNQCFNEFNAKWLHD</sequence>
<evidence type="ECO:0000313" key="1">
    <source>
        <dbReference type="EMBL" id="ACN35428.1"/>
    </source>
</evidence>
<reference evidence="1" key="1">
    <citation type="journal article" date="2009" name="PLoS Genet.">
        <title>Sequencing, mapping, and analysis of 27,455 maize full-length cDNAs.</title>
        <authorList>
            <person name="Soderlund C."/>
            <person name="Descour A."/>
            <person name="Kudrna D."/>
            <person name="Bomhoff M."/>
            <person name="Boyd L."/>
            <person name="Currie J."/>
            <person name="Angelova A."/>
            <person name="Collura K."/>
            <person name="Wissotski M."/>
            <person name="Ashley E."/>
            <person name="Morrow D."/>
            <person name="Fernandes J."/>
            <person name="Walbot V."/>
            <person name="Yu Y."/>
        </authorList>
    </citation>
    <scope>NUCLEOTIDE SEQUENCE</scope>
    <source>
        <strain evidence="1">B73</strain>
    </source>
</reference>
<protein>
    <submittedName>
        <fullName evidence="1">Uncharacterized protein</fullName>
    </submittedName>
</protein>
<dbReference type="EMBL" id="BT068531">
    <property type="protein sequence ID" value="ACN35428.1"/>
    <property type="molecule type" value="mRNA"/>
</dbReference>
<accession>C0PJR2</accession>
<organism evidence="1">
    <name type="scientific">Zea mays</name>
    <name type="common">Maize</name>
    <dbReference type="NCBI Taxonomy" id="4577"/>
    <lineage>
        <taxon>Eukaryota</taxon>
        <taxon>Viridiplantae</taxon>
        <taxon>Streptophyta</taxon>
        <taxon>Embryophyta</taxon>
        <taxon>Tracheophyta</taxon>
        <taxon>Spermatophyta</taxon>
        <taxon>Magnoliopsida</taxon>
        <taxon>Liliopsida</taxon>
        <taxon>Poales</taxon>
        <taxon>Poaceae</taxon>
        <taxon>PACMAD clade</taxon>
        <taxon>Panicoideae</taxon>
        <taxon>Andropogonodae</taxon>
        <taxon>Andropogoneae</taxon>
        <taxon>Tripsacinae</taxon>
        <taxon>Zea</taxon>
    </lineage>
</organism>